<keyword evidence="5" id="KW-1133">Transmembrane helix</keyword>
<comment type="caution">
    <text evidence="11">The sequence shown here is derived from an EMBL/GenBank/DDBJ whole genome shotgun (WGS) entry which is preliminary data.</text>
</comment>
<feature type="signal peptide" evidence="9">
    <location>
        <begin position="1"/>
        <end position="32"/>
    </location>
</feature>
<evidence type="ECO:0000256" key="4">
    <source>
        <dbReference type="ARBA" id="ARBA00022729"/>
    </source>
</evidence>
<keyword evidence="12" id="KW-1185">Reference proteome</keyword>
<comment type="subcellular location">
    <subcellularLocation>
        <location evidence="2">Cell envelope</location>
    </subcellularLocation>
    <subcellularLocation>
        <location evidence="1">Membrane</location>
        <topology evidence="1">Multi-pass membrane protein</topology>
    </subcellularLocation>
</comment>
<proteinExistence type="predicted"/>
<dbReference type="GO" id="GO:0016829">
    <property type="term" value="F:lyase activity"/>
    <property type="evidence" value="ECO:0007669"/>
    <property type="project" value="InterPro"/>
</dbReference>
<keyword evidence="6" id="KW-0472">Membrane</keyword>
<dbReference type="InterPro" id="IPR052447">
    <property type="entry name" value="Dermatan-Sulfate_Isomerase"/>
</dbReference>
<accession>A0A178IME1</accession>
<keyword evidence="3" id="KW-0812">Transmembrane</keyword>
<feature type="chain" id="PRO_5008089130" description="Heparinase II/III-like C-terminal domain-containing protein" evidence="9">
    <location>
        <begin position="33"/>
        <end position="810"/>
    </location>
</feature>
<evidence type="ECO:0000256" key="2">
    <source>
        <dbReference type="ARBA" id="ARBA00004196"/>
    </source>
</evidence>
<gene>
    <name evidence="11" type="ORF">AW736_05340</name>
</gene>
<name>A0A178IME1_9BACT</name>
<sequence>MKYKNMPVSKMPFLPALLSVLLAAILAGDAHAGAAVSVEESHASLKNGRFDFNPALAGVHPRLVCSPEELKNAIAEWGKNQGNYTLLADERGFASVPLVPMNAGIHGWNIPRRVLLSATLYLMTGEAHYAETVHNWIRKSYAPVFVENPQPIVIPGLGTENKDLAVGGLLYSTALMYDLLYSNKDYQKKYPGDIDILEKTLLVQGAQTYRDMDAIMGFWYEQNHFYIVAGGLGMAAMALSDKAREHPEIADWAVWSRNAMRRTAQALSGDGFYYEGIGYWNGFFQYATAYAEALWRMTGEDLRKSSEDGTPGLFTGLAEYLAHVRLSEAGKFFPYADHGPREAYTGYRFFMSDLKVPLALPSVLQMAEIAPSPLARHIISGGWKDRGNFDRLSVDALESTLVLLKLPVLARNLEPDPKIAEVPAWHYFANHDVIFWRNGWTGRNASSGTHLFFKAGPPEGHKTTALLKKYPDWKMGMGHVHQDAGTFQIFARGGYLVTAPGYSGEKKTEHHSCVLIDGKGQYKEGSTWDSFAHAPYSKYDPMRFEEVWLSSQVAAATAIIEAAYDDALRLEHYHRQLIMVGGRWLVIRDSIAAPDAHTFTWVLNSDRPFVPDYSGAGDRWYSDVNGGRIIVQSLVPLEDSATGPTLINVDLSGRRPEYVVRAQHLKLHLPATKECEILTALSIQDRWRDKPESFVPAVIGKGVVEINEGGQKCTIYVGQSERLDGAYGFAWSTPGEISFGVFGKSLVLPDGKTLTLDHPGKVTLTLKAGRCKIESDMAKAGSLQISENGKNITTMQLPAGNSTRTADLKL</sequence>
<dbReference type="InterPro" id="IPR008929">
    <property type="entry name" value="Chondroitin_lyas"/>
</dbReference>
<evidence type="ECO:0000256" key="6">
    <source>
        <dbReference type="ARBA" id="ARBA00023136"/>
    </source>
</evidence>
<evidence type="ECO:0000259" key="10">
    <source>
        <dbReference type="Pfam" id="PF07940"/>
    </source>
</evidence>
<dbReference type="Gene3D" id="2.70.98.70">
    <property type="match status" value="1"/>
</dbReference>
<evidence type="ECO:0000256" key="1">
    <source>
        <dbReference type="ARBA" id="ARBA00004141"/>
    </source>
</evidence>
<feature type="domain" description="Heparinase II/III-like C-terminal" evidence="10">
    <location>
        <begin position="449"/>
        <end position="603"/>
    </location>
</feature>
<evidence type="ECO:0000256" key="5">
    <source>
        <dbReference type="ARBA" id="ARBA00022989"/>
    </source>
</evidence>
<evidence type="ECO:0000313" key="12">
    <source>
        <dbReference type="Proteomes" id="UP000078486"/>
    </source>
</evidence>
<dbReference type="GO" id="GO:0016020">
    <property type="term" value="C:membrane"/>
    <property type="evidence" value="ECO:0007669"/>
    <property type="project" value="UniProtKB-SubCell"/>
</dbReference>
<evidence type="ECO:0000256" key="7">
    <source>
        <dbReference type="ARBA" id="ARBA00023180"/>
    </source>
</evidence>
<dbReference type="Proteomes" id="UP000078486">
    <property type="component" value="Unassembled WGS sequence"/>
</dbReference>
<dbReference type="Gene3D" id="1.50.10.100">
    <property type="entry name" value="Chondroitin AC/alginate lyase"/>
    <property type="match status" value="1"/>
</dbReference>
<protein>
    <recommendedName>
        <fullName evidence="10">Heparinase II/III-like C-terminal domain-containing protein</fullName>
    </recommendedName>
</protein>
<evidence type="ECO:0000313" key="11">
    <source>
        <dbReference type="EMBL" id="OAM91054.1"/>
    </source>
</evidence>
<dbReference type="RefSeq" id="WP_068769184.1">
    <property type="nucleotide sequence ID" value="NZ_CP109796.1"/>
</dbReference>
<dbReference type="PANTHER" id="PTHR15532">
    <property type="match status" value="1"/>
</dbReference>
<dbReference type="GO" id="GO:0016853">
    <property type="term" value="F:isomerase activity"/>
    <property type="evidence" value="ECO:0007669"/>
    <property type="project" value="UniProtKB-KW"/>
</dbReference>
<evidence type="ECO:0000256" key="9">
    <source>
        <dbReference type="SAM" id="SignalP"/>
    </source>
</evidence>
<dbReference type="EMBL" id="LRRQ01000042">
    <property type="protein sequence ID" value="OAM91054.1"/>
    <property type="molecule type" value="Genomic_DNA"/>
</dbReference>
<keyword evidence="7" id="KW-0325">Glycoprotein</keyword>
<dbReference type="InterPro" id="IPR012480">
    <property type="entry name" value="Hepar_II_III_C"/>
</dbReference>
<evidence type="ECO:0000256" key="3">
    <source>
        <dbReference type="ARBA" id="ARBA00022692"/>
    </source>
</evidence>
<organism evidence="11 12">
    <name type="scientific">Termitidicoccus mucosus</name>
    <dbReference type="NCBI Taxonomy" id="1184151"/>
    <lineage>
        <taxon>Bacteria</taxon>
        <taxon>Pseudomonadati</taxon>
        <taxon>Verrucomicrobiota</taxon>
        <taxon>Opitutia</taxon>
        <taxon>Opitutales</taxon>
        <taxon>Opitutaceae</taxon>
        <taxon>Termitidicoccus</taxon>
    </lineage>
</organism>
<dbReference type="STRING" id="1184151.AW736_05340"/>
<reference evidence="11 12" key="1">
    <citation type="submission" date="2016-01" db="EMBL/GenBank/DDBJ databases">
        <title>High potential of lignocellulose degradation of a new Verrucomicrobia species.</title>
        <authorList>
            <person name="Wang Y."/>
            <person name="Shi Y."/>
            <person name="Qiu Z."/>
            <person name="Liu S."/>
            <person name="Yang H."/>
        </authorList>
    </citation>
    <scope>NUCLEOTIDE SEQUENCE [LARGE SCALE GENOMIC DNA]</scope>
    <source>
        <strain evidence="11 12">TSB47</strain>
    </source>
</reference>
<dbReference type="SUPFAM" id="SSF48230">
    <property type="entry name" value="Chondroitin AC/alginate lyase"/>
    <property type="match status" value="1"/>
</dbReference>
<keyword evidence="4 9" id="KW-0732">Signal</keyword>
<dbReference type="AlphaFoldDB" id="A0A178IME1"/>
<dbReference type="Pfam" id="PF07940">
    <property type="entry name" value="Hepar_II_III_C"/>
    <property type="match status" value="1"/>
</dbReference>
<keyword evidence="8" id="KW-0413">Isomerase</keyword>
<dbReference type="PANTHER" id="PTHR15532:SF5">
    <property type="entry name" value="SULFOTRANSFERASE DOMAIN-CONTAINING PROTEIN"/>
    <property type="match status" value="1"/>
</dbReference>
<dbReference type="GO" id="GO:0030313">
    <property type="term" value="C:cell envelope"/>
    <property type="evidence" value="ECO:0007669"/>
    <property type="project" value="UniProtKB-SubCell"/>
</dbReference>
<evidence type="ECO:0000256" key="8">
    <source>
        <dbReference type="ARBA" id="ARBA00023235"/>
    </source>
</evidence>